<dbReference type="AlphaFoldDB" id="A0A9D1NKS8"/>
<comment type="subunit">
    <text evidence="6">Fourteen ClpP subunits assemble into 2 heptameric rings which stack back to back to give a disk-like structure with a central cavity, resembling the structure of eukaryotic proteasomes.</text>
</comment>
<dbReference type="EC" id="3.4.21.92" evidence="6"/>
<evidence type="ECO:0000256" key="4">
    <source>
        <dbReference type="ARBA" id="ARBA00022825"/>
    </source>
</evidence>
<keyword evidence="2 6" id="KW-0645">Protease</keyword>
<reference evidence="9" key="2">
    <citation type="journal article" date="2021" name="PeerJ">
        <title>Extensive microbial diversity within the chicken gut microbiome revealed by metagenomics and culture.</title>
        <authorList>
            <person name="Gilroy R."/>
            <person name="Ravi A."/>
            <person name="Getino M."/>
            <person name="Pursley I."/>
            <person name="Horton D.L."/>
            <person name="Alikhan N.F."/>
            <person name="Baker D."/>
            <person name="Gharbi K."/>
            <person name="Hall N."/>
            <person name="Watson M."/>
            <person name="Adriaenssens E.M."/>
            <person name="Foster-Nyarko E."/>
            <person name="Jarju S."/>
            <person name="Secka A."/>
            <person name="Antonio M."/>
            <person name="Oren A."/>
            <person name="Chaudhuri R.R."/>
            <person name="La Ragione R."/>
            <person name="Hildebrand F."/>
            <person name="Pallen M.J."/>
        </authorList>
    </citation>
    <scope>NUCLEOTIDE SEQUENCE</scope>
    <source>
        <strain evidence="9">10669</strain>
    </source>
</reference>
<dbReference type="PANTHER" id="PTHR10381:SF11">
    <property type="entry name" value="ATP-DEPENDENT CLP PROTEASE PROTEOLYTIC SUBUNIT, MITOCHONDRIAL"/>
    <property type="match status" value="1"/>
</dbReference>
<dbReference type="NCBIfam" id="NF009205">
    <property type="entry name" value="PRK12553.1"/>
    <property type="match status" value="1"/>
</dbReference>
<keyword evidence="6" id="KW-0963">Cytoplasm</keyword>
<dbReference type="GO" id="GO:0051117">
    <property type="term" value="F:ATPase binding"/>
    <property type="evidence" value="ECO:0007669"/>
    <property type="project" value="TreeGrafter"/>
</dbReference>
<organism evidence="9 10">
    <name type="scientific">Candidatus Spyradosoma merdigallinarum</name>
    <dbReference type="NCBI Taxonomy" id="2840950"/>
    <lineage>
        <taxon>Bacteria</taxon>
        <taxon>Pseudomonadati</taxon>
        <taxon>Verrucomicrobiota</taxon>
        <taxon>Opitutia</taxon>
        <taxon>Opitutia incertae sedis</taxon>
        <taxon>Candidatus Spyradosoma</taxon>
    </lineage>
</organism>
<evidence type="ECO:0000256" key="5">
    <source>
        <dbReference type="ARBA" id="ARBA00034021"/>
    </source>
</evidence>
<feature type="active site" description="Nucleophile" evidence="6">
    <location>
        <position position="98"/>
    </location>
</feature>
<dbReference type="PRINTS" id="PR00127">
    <property type="entry name" value="CLPPROTEASEP"/>
</dbReference>
<evidence type="ECO:0000256" key="3">
    <source>
        <dbReference type="ARBA" id="ARBA00022801"/>
    </source>
</evidence>
<proteinExistence type="inferred from homology"/>
<dbReference type="PANTHER" id="PTHR10381">
    <property type="entry name" value="ATP-DEPENDENT CLP PROTEASE PROTEOLYTIC SUBUNIT"/>
    <property type="match status" value="1"/>
</dbReference>
<evidence type="ECO:0000256" key="6">
    <source>
        <dbReference type="HAMAP-Rule" id="MF_00444"/>
    </source>
</evidence>
<comment type="function">
    <text evidence="6">Cleaves peptides in various proteins in a process that requires ATP hydrolysis. Has a chymotrypsin-like activity. Plays a major role in the degradation of misfolded proteins.</text>
</comment>
<dbReference type="GO" id="GO:0006515">
    <property type="term" value="P:protein quality control for misfolded or incompletely synthesized proteins"/>
    <property type="evidence" value="ECO:0007669"/>
    <property type="project" value="TreeGrafter"/>
</dbReference>
<dbReference type="Pfam" id="PF00574">
    <property type="entry name" value="CLP_protease"/>
    <property type="match status" value="1"/>
</dbReference>
<comment type="catalytic activity">
    <reaction evidence="5 6 7">
        <text>Hydrolysis of proteins to small peptides in the presence of ATP and magnesium. alpha-casein is the usual test substrate. In the absence of ATP, only oligopeptides shorter than five residues are hydrolyzed (such as succinyl-Leu-Tyr-|-NHMec, and Leu-Tyr-Leu-|-Tyr-Trp, in which cleavage of the -Tyr-|-Leu- and -Tyr-|-Trp bonds also occurs).</text>
        <dbReference type="EC" id="3.4.21.92"/>
    </reaction>
</comment>
<gene>
    <name evidence="6" type="primary">clpP</name>
    <name evidence="9" type="ORF">IAC75_04745</name>
</gene>
<feature type="active site" evidence="6 7">
    <location>
        <position position="123"/>
    </location>
</feature>
<evidence type="ECO:0000256" key="8">
    <source>
        <dbReference type="RuleBase" id="RU003567"/>
    </source>
</evidence>
<evidence type="ECO:0000313" key="9">
    <source>
        <dbReference type="EMBL" id="HIV04441.1"/>
    </source>
</evidence>
<keyword evidence="3 6" id="KW-0378">Hydrolase</keyword>
<comment type="caution">
    <text evidence="9">The sequence shown here is derived from an EMBL/GenBank/DDBJ whole genome shotgun (WGS) entry which is preliminary data.</text>
</comment>
<reference evidence="9" key="1">
    <citation type="submission" date="2020-10" db="EMBL/GenBank/DDBJ databases">
        <authorList>
            <person name="Gilroy R."/>
        </authorList>
    </citation>
    <scope>NUCLEOTIDE SEQUENCE</scope>
    <source>
        <strain evidence="9">10669</strain>
    </source>
</reference>
<dbReference type="Gene3D" id="3.90.226.10">
    <property type="entry name" value="2-enoyl-CoA Hydratase, Chain A, domain 1"/>
    <property type="match status" value="1"/>
</dbReference>
<dbReference type="EMBL" id="DVOG01000125">
    <property type="protein sequence ID" value="HIV04441.1"/>
    <property type="molecule type" value="Genomic_DNA"/>
</dbReference>
<dbReference type="HAMAP" id="MF_00444">
    <property type="entry name" value="ClpP"/>
    <property type="match status" value="1"/>
</dbReference>
<evidence type="ECO:0000256" key="2">
    <source>
        <dbReference type="ARBA" id="ARBA00022670"/>
    </source>
</evidence>
<dbReference type="SUPFAM" id="SSF52096">
    <property type="entry name" value="ClpP/crotonase"/>
    <property type="match status" value="1"/>
</dbReference>
<evidence type="ECO:0000256" key="7">
    <source>
        <dbReference type="PROSITE-ProRule" id="PRU10086"/>
    </source>
</evidence>
<dbReference type="InterPro" id="IPR033135">
    <property type="entry name" value="ClpP_His_AS"/>
</dbReference>
<dbReference type="GO" id="GO:0004252">
    <property type="term" value="F:serine-type endopeptidase activity"/>
    <property type="evidence" value="ECO:0007669"/>
    <property type="project" value="UniProtKB-UniRule"/>
</dbReference>
<dbReference type="GO" id="GO:0009368">
    <property type="term" value="C:endopeptidase Clp complex"/>
    <property type="evidence" value="ECO:0007669"/>
    <property type="project" value="TreeGrafter"/>
</dbReference>
<dbReference type="GO" id="GO:0005737">
    <property type="term" value="C:cytoplasm"/>
    <property type="evidence" value="ECO:0007669"/>
    <property type="project" value="UniProtKB-SubCell"/>
</dbReference>
<evidence type="ECO:0000256" key="1">
    <source>
        <dbReference type="ARBA" id="ARBA00007039"/>
    </source>
</evidence>
<accession>A0A9D1NKS8</accession>
<dbReference type="PROSITE" id="PS00382">
    <property type="entry name" value="CLP_PROTEASE_HIS"/>
    <property type="match status" value="1"/>
</dbReference>
<comment type="subcellular location">
    <subcellularLocation>
        <location evidence="6">Cytoplasm</location>
    </subcellularLocation>
</comment>
<dbReference type="InterPro" id="IPR029045">
    <property type="entry name" value="ClpP/crotonase-like_dom_sf"/>
</dbReference>
<dbReference type="CDD" id="cd07017">
    <property type="entry name" value="S14_ClpP_2"/>
    <property type="match status" value="1"/>
</dbReference>
<protein>
    <recommendedName>
        <fullName evidence="6 8">ATP-dependent Clp protease proteolytic subunit</fullName>
        <ecNumber evidence="6">3.4.21.92</ecNumber>
    </recommendedName>
    <alternativeName>
        <fullName evidence="6">Endopeptidase Clp</fullName>
    </alternativeName>
</protein>
<comment type="similarity">
    <text evidence="1 6 8">Belongs to the peptidase S14 family.</text>
</comment>
<keyword evidence="4 6" id="KW-0720">Serine protease</keyword>
<dbReference type="GO" id="GO:0004176">
    <property type="term" value="F:ATP-dependent peptidase activity"/>
    <property type="evidence" value="ECO:0007669"/>
    <property type="project" value="InterPro"/>
</dbReference>
<dbReference type="InterPro" id="IPR001907">
    <property type="entry name" value="ClpP"/>
</dbReference>
<dbReference type="InterPro" id="IPR023562">
    <property type="entry name" value="ClpP/TepA"/>
</dbReference>
<evidence type="ECO:0000313" key="10">
    <source>
        <dbReference type="Proteomes" id="UP000886812"/>
    </source>
</evidence>
<sequence length="211" mass="23027">MCEEDEKKSKSEDAPVAAQIQKEFLKQRKIFLWGAVEDSTARDVTEKLLYLEAAAPGEPITFYVNTPGGSITAGMAIFDTIRLISSPVKVIVTGMAASMGSILLSAPAKGNRLLYPHARVMIHQPLIMGQFQGPAVDIHIQAQEMERTRDELNRILSEASGQPLEKIEKDTDRDFYMTAEEAIAYGLADAVVRPEGATPNAAKPAARGKKK</sequence>
<dbReference type="Proteomes" id="UP000886812">
    <property type="component" value="Unassembled WGS sequence"/>
</dbReference>
<name>A0A9D1NKS8_9BACT</name>